<sequence>MKEARDGQYRHTRMASISRPDNNWVFDVSPPPIKHRPVVAGSSTSNPGVSSSTSTTSNNGGNSNGIINNGLGNGGASANPSAGNGAGGTSGDLLAPPHMSFLTGRRGKRHNVDVAAVTAAAAAAGAASTISTRGSNTSMRGSSGSNTNGSHPNSDLNISSPAGPSSVSSSTTSSSSSSMQNLLARKVTMHTGVNDLKAHVSSTLTSKITDSESGLKQQLENFSATLADLQALKTECGTLVAAFVAETETAEGDTQRRLKELKDEMANFSTLDGLEARIRKAHATIDERKTRLDELGVWVETREIQKRVWRKRVTTARRAVIYTLLVLALLFFMLRNFGYISGMISHGIFQREDEEEEDNTTLSILNGLAGIGGGGGNENNRVLRADLPLEDIVSCLNDIEHCQ</sequence>
<organism evidence="1 2">
    <name type="scientific">Geotrichum galactomycetum</name>
    <dbReference type="NCBI Taxonomy" id="27317"/>
    <lineage>
        <taxon>Eukaryota</taxon>
        <taxon>Fungi</taxon>
        <taxon>Dikarya</taxon>
        <taxon>Ascomycota</taxon>
        <taxon>Saccharomycotina</taxon>
        <taxon>Dipodascomycetes</taxon>
        <taxon>Dipodascales</taxon>
        <taxon>Dipodascaceae</taxon>
        <taxon>Geotrichum</taxon>
    </lineage>
</organism>
<protein>
    <submittedName>
        <fullName evidence="1">Uncharacterized protein</fullName>
    </submittedName>
</protein>
<evidence type="ECO:0000313" key="1">
    <source>
        <dbReference type="EMBL" id="KAF5101543.1"/>
    </source>
</evidence>
<accession>A0ACB6V8Q1</accession>
<name>A0ACB6V8Q1_9ASCO</name>
<keyword evidence="2" id="KW-1185">Reference proteome</keyword>
<comment type="caution">
    <text evidence="1">The sequence shown here is derived from an EMBL/GenBank/DDBJ whole genome shotgun (WGS) entry which is preliminary data.</text>
</comment>
<evidence type="ECO:0000313" key="2">
    <source>
        <dbReference type="Proteomes" id="UP000744676"/>
    </source>
</evidence>
<reference evidence="1 2" key="1">
    <citation type="journal article" date="2020" name="Front. Microbiol.">
        <title>Phenotypic and Genetic Characterization of the Cheese Ripening Yeast Geotrichum candidum.</title>
        <authorList>
            <person name="Perkins V."/>
            <person name="Vignola S."/>
            <person name="Lessard M.H."/>
            <person name="Plante P.L."/>
            <person name="Corbeil J."/>
            <person name="Dugat-Bony E."/>
            <person name="Frenette M."/>
            <person name="Labrie S."/>
        </authorList>
    </citation>
    <scope>NUCLEOTIDE SEQUENCE [LARGE SCALE GENOMIC DNA]</scope>
    <source>
        <strain evidence="1 2">LMA-1147</strain>
    </source>
</reference>
<proteinExistence type="predicted"/>
<gene>
    <name evidence="1" type="ORF">D0Z00_000818</name>
</gene>
<dbReference type="EMBL" id="QVQA01000011">
    <property type="protein sequence ID" value="KAF5101543.1"/>
    <property type="molecule type" value="Genomic_DNA"/>
</dbReference>
<dbReference type="Proteomes" id="UP000744676">
    <property type="component" value="Unassembled WGS sequence"/>
</dbReference>